<dbReference type="EMBL" id="QANO01000148">
    <property type="protein sequence ID" value="PTU50376.1"/>
    <property type="molecule type" value="Genomic_DNA"/>
</dbReference>
<dbReference type="Proteomes" id="UP000244874">
    <property type="component" value="Unassembled WGS sequence"/>
</dbReference>
<organism evidence="1 2">
    <name type="scientific">Pseudomonas plecoglossicida</name>
    <dbReference type="NCBI Taxonomy" id="70775"/>
    <lineage>
        <taxon>Bacteria</taxon>
        <taxon>Pseudomonadati</taxon>
        <taxon>Pseudomonadota</taxon>
        <taxon>Gammaproteobacteria</taxon>
        <taxon>Pseudomonadales</taxon>
        <taxon>Pseudomonadaceae</taxon>
        <taxon>Pseudomonas</taxon>
    </lineage>
</organism>
<dbReference type="RefSeq" id="WP_108481323.1">
    <property type="nucleotide sequence ID" value="NZ_QANO01000148.1"/>
</dbReference>
<comment type="caution">
    <text evidence="1">The sequence shown here is derived from an EMBL/GenBank/DDBJ whole genome shotgun (WGS) entry which is preliminary data.</text>
</comment>
<dbReference type="AlphaFoldDB" id="A0A2R7UEQ2"/>
<accession>A0A2R7UEQ2</accession>
<proteinExistence type="predicted"/>
<sequence length="127" mass="13838">MSRIKKLGVFIILLVGSGYAAVEWKRHADFEKTGEDLVRQLGSQIVTNLGQMNATCRSVARIDSVALDTDGLLGMKGSAVLYITGRNDSVISINYRMETVGDKVWVQPTDQISAQLSVMQFGLRGCG</sequence>
<name>A0A2R7UEQ2_PSEDL</name>
<reference evidence="1 2" key="1">
    <citation type="submission" date="2018-04" db="EMBL/GenBank/DDBJ databases">
        <authorList>
            <person name="Go L.Y."/>
            <person name="Mitchell J.A."/>
        </authorList>
    </citation>
    <scope>NUCLEOTIDE SEQUENCE [LARGE SCALE GENOMIC DNA]</scope>
    <source>
        <strain evidence="1 2">KCJK7865</strain>
    </source>
</reference>
<gene>
    <name evidence="1" type="ORF">DBB42_20650</name>
</gene>
<evidence type="ECO:0000313" key="1">
    <source>
        <dbReference type="EMBL" id="PTU50376.1"/>
    </source>
</evidence>
<evidence type="ECO:0000313" key="2">
    <source>
        <dbReference type="Proteomes" id="UP000244874"/>
    </source>
</evidence>
<protein>
    <submittedName>
        <fullName evidence="1">Uncharacterized protein</fullName>
    </submittedName>
</protein>